<keyword evidence="8" id="KW-1185">Reference proteome</keyword>
<feature type="domain" description="Yip1" evidence="6">
    <location>
        <begin position="8"/>
        <end position="181"/>
    </location>
</feature>
<dbReference type="AlphaFoldDB" id="A0A1N7J6M8"/>
<feature type="transmembrane region" description="Helical" evidence="5">
    <location>
        <begin position="31"/>
        <end position="51"/>
    </location>
</feature>
<sequence>MFSNHMFGLLYDARREWREISREPEETITQVYVKHALLLAMIPPFALFTGTTQMGWSFAGQDLVFLSIGSAAAIAVAFYISLLLGLALMSFIIHSLEHAFGTTTSYERCLLLTVYTATPMFLAGAAGFFPVFWFDAIVVGIAAMYSLHLLFTGVPVFMDIPESKGAMFSFMVMTAGMCMLVGGMAITVILWGLGMSPQYILS</sequence>
<dbReference type="RefSeq" id="WP_068442231.1">
    <property type="nucleotide sequence ID" value="NZ_CAJWBH010000003.1"/>
</dbReference>
<organism evidence="7 8">
    <name type="scientific">Thalassolituus maritimus</name>
    <dbReference type="NCBI Taxonomy" id="484498"/>
    <lineage>
        <taxon>Bacteria</taxon>
        <taxon>Pseudomonadati</taxon>
        <taxon>Pseudomonadota</taxon>
        <taxon>Gammaproteobacteria</taxon>
        <taxon>Oceanospirillales</taxon>
        <taxon>Oceanospirillaceae</taxon>
        <taxon>Thalassolituus</taxon>
    </lineage>
</organism>
<dbReference type="EMBL" id="FTOH01000001">
    <property type="protein sequence ID" value="SIS44901.1"/>
    <property type="molecule type" value="Genomic_DNA"/>
</dbReference>
<accession>A0A1N7J6M8</accession>
<evidence type="ECO:0000313" key="8">
    <source>
        <dbReference type="Proteomes" id="UP000185639"/>
    </source>
</evidence>
<dbReference type="OrthoDB" id="9808452at2"/>
<protein>
    <recommendedName>
        <fullName evidence="6">Yip1 domain-containing protein</fullName>
    </recommendedName>
</protein>
<proteinExistence type="predicted"/>
<dbReference type="InterPro" id="IPR006977">
    <property type="entry name" value="Yip1_dom"/>
</dbReference>
<comment type="subcellular location">
    <subcellularLocation>
        <location evidence="1">Membrane</location>
        <topology evidence="1">Multi-pass membrane protein</topology>
    </subcellularLocation>
</comment>
<evidence type="ECO:0000256" key="1">
    <source>
        <dbReference type="ARBA" id="ARBA00004141"/>
    </source>
</evidence>
<evidence type="ECO:0000259" key="6">
    <source>
        <dbReference type="Pfam" id="PF04893"/>
    </source>
</evidence>
<feature type="transmembrane region" description="Helical" evidence="5">
    <location>
        <begin position="170"/>
        <end position="193"/>
    </location>
</feature>
<keyword evidence="2 5" id="KW-0812">Transmembrane</keyword>
<keyword evidence="3 5" id="KW-1133">Transmembrane helix</keyword>
<feature type="transmembrane region" description="Helical" evidence="5">
    <location>
        <begin position="109"/>
        <end position="131"/>
    </location>
</feature>
<reference evidence="8" key="1">
    <citation type="submission" date="2017-01" db="EMBL/GenBank/DDBJ databases">
        <authorList>
            <person name="Varghese N."/>
            <person name="Submissions S."/>
        </authorList>
    </citation>
    <scope>NUCLEOTIDE SEQUENCE [LARGE SCALE GENOMIC DNA]</scope>
    <source>
        <strain evidence="8">DSM 24913</strain>
    </source>
</reference>
<feature type="transmembrane region" description="Helical" evidence="5">
    <location>
        <begin position="63"/>
        <end position="88"/>
    </location>
</feature>
<evidence type="ECO:0000256" key="3">
    <source>
        <dbReference type="ARBA" id="ARBA00022989"/>
    </source>
</evidence>
<dbReference type="STRING" id="484498.SAMN05421686_101408"/>
<dbReference type="GO" id="GO:0016020">
    <property type="term" value="C:membrane"/>
    <property type="evidence" value="ECO:0007669"/>
    <property type="project" value="UniProtKB-SubCell"/>
</dbReference>
<evidence type="ECO:0000256" key="4">
    <source>
        <dbReference type="ARBA" id="ARBA00023136"/>
    </source>
</evidence>
<gene>
    <name evidence="7" type="ORF">SAMN05421686_101408</name>
</gene>
<dbReference type="Pfam" id="PF04893">
    <property type="entry name" value="Yip1"/>
    <property type="match status" value="1"/>
</dbReference>
<evidence type="ECO:0000256" key="5">
    <source>
        <dbReference type="SAM" id="Phobius"/>
    </source>
</evidence>
<evidence type="ECO:0000256" key="2">
    <source>
        <dbReference type="ARBA" id="ARBA00022692"/>
    </source>
</evidence>
<dbReference type="Proteomes" id="UP000185639">
    <property type="component" value="Unassembled WGS sequence"/>
</dbReference>
<keyword evidence="4 5" id="KW-0472">Membrane</keyword>
<name>A0A1N7J6M8_9GAMM</name>
<evidence type="ECO:0000313" key="7">
    <source>
        <dbReference type="EMBL" id="SIS44901.1"/>
    </source>
</evidence>
<feature type="transmembrane region" description="Helical" evidence="5">
    <location>
        <begin position="137"/>
        <end position="158"/>
    </location>
</feature>